<dbReference type="AlphaFoldDB" id="A0A9P0VNH2"/>
<feature type="region of interest" description="Disordered" evidence="1">
    <location>
        <begin position="48"/>
        <end position="77"/>
    </location>
</feature>
<sequence>MVLKLPPHRRLAPHPPPSRRRILHAAHIRGHGCKALLHDPKDFRRHFRRRSHQRPRELPLRLRRGEAPDFDLRPPHRHPARVHRLLRIPPREAEVHTLLGQRHRVVDHGRRSSCLRGE</sequence>
<dbReference type="EMBL" id="CAMAPE010000002">
    <property type="protein sequence ID" value="CAH9052199.1"/>
    <property type="molecule type" value="Genomic_DNA"/>
</dbReference>
<reference evidence="2" key="1">
    <citation type="submission" date="2022-07" db="EMBL/GenBank/DDBJ databases">
        <authorList>
            <person name="Macas J."/>
            <person name="Novak P."/>
            <person name="Neumann P."/>
        </authorList>
    </citation>
    <scope>NUCLEOTIDE SEQUENCE</scope>
</reference>
<dbReference type="Proteomes" id="UP001152484">
    <property type="component" value="Unassembled WGS sequence"/>
</dbReference>
<feature type="compositionally biased region" description="Basic and acidic residues" evidence="1">
    <location>
        <begin position="54"/>
        <end position="74"/>
    </location>
</feature>
<evidence type="ECO:0000256" key="1">
    <source>
        <dbReference type="SAM" id="MobiDB-lite"/>
    </source>
</evidence>
<dbReference type="OrthoDB" id="10569266at2759"/>
<accession>A0A9P0VNH2</accession>
<comment type="caution">
    <text evidence="2">The sequence shown here is derived from an EMBL/GenBank/DDBJ whole genome shotgun (WGS) entry which is preliminary data.</text>
</comment>
<proteinExistence type="predicted"/>
<protein>
    <submittedName>
        <fullName evidence="2">Uncharacterized protein</fullName>
    </submittedName>
</protein>
<gene>
    <name evidence="2" type="ORF">CEURO_LOCUS304</name>
</gene>
<evidence type="ECO:0000313" key="2">
    <source>
        <dbReference type="EMBL" id="CAH9052199.1"/>
    </source>
</evidence>
<name>A0A9P0VNH2_CUSEU</name>
<keyword evidence="3" id="KW-1185">Reference proteome</keyword>
<evidence type="ECO:0000313" key="3">
    <source>
        <dbReference type="Proteomes" id="UP001152484"/>
    </source>
</evidence>
<organism evidence="2 3">
    <name type="scientific">Cuscuta europaea</name>
    <name type="common">European dodder</name>
    <dbReference type="NCBI Taxonomy" id="41803"/>
    <lineage>
        <taxon>Eukaryota</taxon>
        <taxon>Viridiplantae</taxon>
        <taxon>Streptophyta</taxon>
        <taxon>Embryophyta</taxon>
        <taxon>Tracheophyta</taxon>
        <taxon>Spermatophyta</taxon>
        <taxon>Magnoliopsida</taxon>
        <taxon>eudicotyledons</taxon>
        <taxon>Gunneridae</taxon>
        <taxon>Pentapetalae</taxon>
        <taxon>asterids</taxon>
        <taxon>lamiids</taxon>
        <taxon>Solanales</taxon>
        <taxon>Convolvulaceae</taxon>
        <taxon>Cuscuteae</taxon>
        <taxon>Cuscuta</taxon>
        <taxon>Cuscuta subgen. Cuscuta</taxon>
    </lineage>
</organism>